<dbReference type="OMA" id="SEYERCS"/>
<gene>
    <name evidence="1" type="ORF">WOLCODRAFT_86058</name>
</gene>
<sequence>AWREAIKQWELPDTVTGLVLKDWPPEWFRGDMKGVLTMKCRTRQLIASEYERCSRVDTVFLEEYPEAARGIKALLRAINFKHAERDELKWHRSKNGEPHERSSTSP</sequence>
<keyword evidence="2" id="KW-1185">Reference proteome</keyword>
<feature type="non-terminal residue" evidence="1">
    <location>
        <position position="1"/>
    </location>
</feature>
<dbReference type="Proteomes" id="UP000218811">
    <property type="component" value="Unassembled WGS sequence"/>
</dbReference>
<evidence type="ECO:0000313" key="1">
    <source>
        <dbReference type="EMBL" id="PCH39688.1"/>
    </source>
</evidence>
<protein>
    <submittedName>
        <fullName evidence="1">Uncharacterized protein</fullName>
    </submittedName>
</protein>
<organism evidence="1 2">
    <name type="scientific">Wolfiporia cocos (strain MD-104)</name>
    <name type="common">Brown rot fungus</name>
    <dbReference type="NCBI Taxonomy" id="742152"/>
    <lineage>
        <taxon>Eukaryota</taxon>
        <taxon>Fungi</taxon>
        <taxon>Dikarya</taxon>
        <taxon>Basidiomycota</taxon>
        <taxon>Agaricomycotina</taxon>
        <taxon>Agaricomycetes</taxon>
        <taxon>Polyporales</taxon>
        <taxon>Phaeolaceae</taxon>
        <taxon>Wolfiporia</taxon>
    </lineage>
</organism>
<name>A0A2H3JPM7_WOLCO</name>
<evidence type="ECO:0000313" key="2">
    <source>
        <dbReference type="Proteomes" id="UP000218811"/>
    </source>
</evidence>
<dbReference type="AlphaFoldDB" id="A0A2H3JPM7"/>
<reference evidence="1 2" key="1">
    <citation type="journal article" date="2012" name="Science">
        <title>The Paleozoic origin of enzymatic lignin decomposition reconstructed from 31 fungal genomes.</title>
        <authorList>
            <person name="Floudas D."/>
            <person name="Binder M."/>
            <person name="Riley R."/>
            <person name="Barry K."/>
            <person name="Blanchette R.A."/>
            <person name="Henrissat B."/>
            <person name="Martinez A.T."/>
            <person name="Otillar R."/>
            <person name="Spatafora J.W."/>
            <person name="Yadav J.S."/>
            <person name="Aerts A."/>
            <person name="Benoit I."/>
            <person name="Boyd A."/>
            <person name="Carlson A."/>
            <person name="Copeland A."/>
            <person name="Coutinho P.M."/>
            <person name="de Vries R.P."/>
            <person name="Ferreira P."/>
            <person name="Findley K."/>
            <person name="Foster B."/>
            <person name="Gaskell J."/>
            <person name="Glotzer D."/>
            <person name="Gorecki P."/>
            <person name="Heitman J."/>
            <person name="Hesse C."/>
            <person name="Hori C."/>
            <person name="Igarashi K."/>
            <person name="Jurgens J.A."/>
            <person name="Kallen N."/>
            <person name="Kersten P."/>
            <person name="Kohler A."/>
            <person name="Kuees U."/>
            <person name="Kumar T.K.A."/>
            <person name="Kuo A."/>
            <person name="LaButti K."/>
            <person name="Larrondo L.F."/>
            <person name="Lindquist E."/>
            <person name="Ling A."/>
            <person name="Lombard V."/>
            <person name="Lucas S."/>
            <person name="Lundell T."/>
            <person name="Martin R."/>
            <person name="McLaughlin D.J."/>
            <person name="Morgenstern I."/>
            <person name="Morin E."/>
            <person name="Murat C."/>
            <person name="Nagy L.G."/>
            <person name="Nolan M."/>
            <person name="Ohm R.A."/>
            <person name="Patyshakuliyeva A."/>
            <person name="Rokas A."/>
            <person name="Ruiz-Duenas F.J."/>
            <person name="Sabat G."/>
            <person name="Salamov A."/>
            <person name="Samejima M."/>
            <person name="Schmutz J."/>
            <person name="Slot J.C."/>
            <person name="St John F."/>
            <person name="Stenlid J."/>
            <person name="Sun H."/>
            <person name="Sun S."/>
            <person name="Syed K."/>
            <person name="Tsang A."/>
            <person name="Wiebenga A."/>
            <person name="Young D."/>
            <person name="Pisabarro A."/>
            <person name="Eastwood D.C."/>
            <person name="Martin F."/>
            <person name="Cullen D."/>
            <person name="Grigoriev I.V."/>
            <person name="Hibbett D.S."/>
        </authorList>
    </citation>
    <scope>NUCLEOTIDE SEQUENCE [LARGE SCALE GENOMIC DNA]</scope>
    <source>
        <strain evidence="1 2">MD-104</strain>
    </source>
</reference>
<proteinExistence type="predicted"/>
<dbReference type="EMBL" id="KB468042">
    <property type="protein sequence ID" value="PCH39688.1"/>
    <property type="molecule type" value="Genomic_DNA"/>
</dbReference>
<dbReference type="STRING" id="742152.A0A2H3JPM7"/>
<dbReference type="OrthoDB" id="2799409at2759"/>
<accession>A0A2H3JPM7</accession>